<accession>A0A3D8T9K8</accession>
<reference evidence="2 3" key="1">
    <citation type="journal article" date="2018" name="IMA Fungus">
        <title>IMA Genome-F 9: Draft genome sequence of Annulohypoxylon stygium, Aspergillus mulundensis, Berkeleyomyces basicola (syn. Thielaviopsis basicola), Ceratocystis smalleyi, two Cercospora beticola strains, Coleophoma cylindrospora, Fusarium fracticaudum, Phialophora cf. hyalina, and Morchella septimelata.</title>
        <authorList>
            <person name="Wingfield B.D."/>
            <person name="Bills G.F."/>
            <person name="Dong Y."/>
            <person name="Huang W."/>
            <person name="Nel W.J."/>
            <person name="Swalarsk-Parry B.S."/>
            <person name="Vaghefi N."/>
            <person name="Wilken P.M."/>
            <person name="An Z."/>
            <person name="de Beer Z.W."/>
            <person name="De Vos L."/>
            <person name="Chen L."/>
            <person name="Duong T.A."/>
            <person name="Gao Y."/>
            <person name="Hammerbacher A."/>
            <person name="Kikkert J.R."/>
            <person name="Li Y."/>
            <person name="Li H."/>
            <person name="Li K."/>
            <person name="Li Q."/>
            <person name="Liu X."/>
            <person name="Ma X."/>
            <person name="Naidoo K."/>
            <person name="Pethybridge S.J."/>
            <person name="Sun J."/>
            <person name="Steenkamp E.T."/>
            <person name="van der Nest M.A."/>
            <person name="van Wyk S."/>
            <person name="Wingfield M.J."/>
            <person name="Xiong C."/>
            <person name="Yue Q."/>
            <person name="Zhang X."/>
        </authorList>
    </citation>
    <scope>NUCLEOTIDE SEQUENCE [LARGE SCALE GENOMIC DNA]</scope>
    <source>
        <strain evidence="2 3">BP5796</strain>
    </source>
</reference>
<gene>
    <name evidence="2" type="ORF">BP5796_01025</name>
</gene>
<dbReference type="EMBL" id="PDLN01000001">
    <property type="protein sequence ID" value="RDW95262.1"/>
    <property type="molecule type" value="Genomic_DNA"/>
</dbReference>
<name>A0A3D8T9K8_9HELO</name>
<evidence type="ECO:0000313" key="3">
    <source>
        <dbReference type="Proteomes" id="UP000256328"/>
    </source>
</evidence>
<proteinExistence type="predicted"/>
<keyword evidence="3" id="KW-1185">Reference proteome</keyword>
<dbReference type="Proteomes" id="UP000256328">
    <property type="component" value="Unassembled WGS sequence"/>
</dbReference>
<organism evidence="2 3">
    <name type="scientific">Coleophoma crateriformis</name>
    <dbReference type="NCBI Taxonomy" id="565419"/>
    <lineage>
        <taxon>Eukaryota</taxon>
        <taxon>Fungi</taxon>
        <taxon>Dikarya</taxon>
        <taxon>Ascomycota</taxon>
        <taxon>Pezizomycotina</taxon>
        <taxon>Leotiomycetes</taxon>
        <taxon>Helotiales</taxon>
        <taxon>Dermateaceae</taxon>
        <taxon>Coleophoma</taxon>
    </lineage>
</organism>
<dbReference type="OrthoDB" id="2349272at2759"/>
<dbReference type="AlphaFoldDB" id="A0A3D8T9K8"/>
<protein>
    <submittedName>
        <fullName evidence="2">Uncharacterized protein</fullName>
    </submittedName>
</protein>
<evidence type="ECO:0000313" key="2">
    <source>
        <dbReference type="EMBL" id="RDW95262.1"/>
    </source>
</evidence>
<comment type="caution">
    <text evidence="2">The sequence shown here is derived from an EMBL/GenBank/DDBJ whole genome shotgun (WGS) entry which is preliminary data.</text>
</comment>
<feature type="signal peptide" evidence="1">
    <location>
        <begin position="1"/>
        <end position="20"/>
    </location>
</feature>
<sequence>MLFRNTFPALLLAGLTIGAAIPSRSFSFGGPALSRRTTTAASQILQIAPTSNTCSGATYADECETAAQAAPYLISAMQTYSITSAAEIAALLSLVAYETGDFKYSTNHFPAPGRPGQGTRNMQMATYNLLYAQSISALSTQVAAITTATTTAGLSDDELNAIRALVLPDQYSWASAAWFYTSQCSTSVRTQVQAGGQAGYEAYLGCVGTTATSDRLAYWTRANTALGLS</sequence>
<evidence type="ECO:0000256" key="1">
    <source>
        <dbReference type="SAM" id="SignalP"/>
    </source>
</evidence>
<keyword evidence="1" id="KW-0732">Signal</keyword>
<feature type="chain" id="PRO_5017706501" evidence="1">
    <location>
        <begin position="21"/>
        <end position="229"/>
    </location>
</feature>